<reference evidence="1" key="2">
    <citation type="submission" date="2025-09" db="UniProtKB">
        <authorList>
            <consortium name="Ensembl"/>
        </authorList>
    </citation>
    <scope>IDENTIFICATION</scope>
</reference>
<dbReference type="AlphaFoldDB" id="A0A669QGN6"/>
<evidence type="ECO:0000313" key="1">
    <source>
        <dbReference type="Ensembl" id="ENSPCLP00000019854.1"/>
    </source>
</evidence>
<sequence length="80" mass="9238">MGLLSDPQCRRVLTRILQRFNVPLWCVAARTALYGPIWPHTAPYIPIWPHMAPHPITPYSITPIIPYNPIQTPYRPHNSI</sequence>
<keyword evidence="2" id="KW-1185">Reference proteome</keyword>
<accession>A0A669QGN6</accession>
<dbReference type="Ensembl" id="ENSPCLT00000026765.1">
    <property type="protein sequence ID" value="ENSPCLP00000019854.1"/>
    <property type="gene ID" value="ENSPCLG00000016863.1"/>
</dbReference>
<reference evidence="1" key="1">
    <citation type="submission" date="2025-08" db="UniProtKB">
        <authorList>
            <consortium name="Ensembl"/>
        </authorList>
    </citation>
    <scope>IDENTIFICATION</scope>
</reference>
<organism evidence="1 2">
    <name type="scientific">Phasianus colchicus</name>
    <name type="common">Common pheasant</name>
    <dbReference type="NCBI Taxonomy" id="9054"/>
    <lineage>
        <taxon>Eukaryota</taxon>
        <taxon>Metazoa</taxon>
        <taxon>Chordata</taxon>
        <taxon>Craniata</taxon>
        <taxon>Vertebrata</taxon>
        <taxon>Euteleostomi</taxon>
        <taxon>Archelosauria</taxon>
        <taxon>Archosauria</taxon>
        <taxon>Dinosauria</taxon>
        <taxon>Saurischia</taxon>
        <taxon>Theropoda</taxon>
        <taxon>Coelurosauria</taxon>
        <taxon>Aves</taxon>
        <taxon>Neognathae</taxon>
        <taxon>Galloanserae</taxon>
        <taxon>Galliformes</taxon>
        <taxon>Phasianidae</taxon>
        <taxon>Phasianinae</taxon>
        <taxon>Phasianus</taxon>
    </lineage>
</organism>
<name>A0A669QGN6_PHACC</name>
<evidence type="ECO:0000313" key="2">
    <source>
        <dbReference type="Proteomes" id="UP000472261"/>
    </source>
</evidence>
<proteinExistence type="predicted"/>
<dbReference type="Proteomes" id="UP000472261">
    <property type="component" value="Unplaced"/>
</dbReference>
<protein>
    <submittedName>
        <fullName evidence="1">Uncharacterized protein</fullName>
    </submittedName>
</protein>